<proteinExistence type="predicted"/>
<dbReference type="InterPro" id="IPR009060">
    <property type="entry name" value="UBA-like_sf"/>
</dbReference>
<keyword evidence="6" id="KW-1185">Reference proteome</keyword>
<keyword evidence="2" id="KW-0963">Cytoplasm</keyword>
<dbReference type="PANTHER" id="PTHR16308">
    <property type="entry name" value="UBIQUITIN ASSOCIATED PROTEIN 2-LIKE/LINGERER"/>
    <property type="match status" value="1"/>
</dbReference>
<feature type="compositionally biased region" description="Polar residues" evidence="4">
    <location>
        <begin position="19"/>
        <end position="30"/>
    </location>
</feature>
<evidence type="ECO:0000313" key="6">
    <source>
        <dbReference type="Proteomes" id="UP000821866"/>
    </source>
</evidence>
<dbReference type="VEuPathDB" id="VectorBase:LOC119174257"/>
<dbReference type="Proteomes" id="UP000821866">
    <property type="component" value="Chromosome 1"/>
</dbReference>
<feature type="compositionally biased region" description="Polar residues" evidence="4">
    <location>
        <begin position="1"/>
        <end position="10"/>
    </location>
</feature>
<reference evidence="5" key="1">
    <citation type="journal article" date="2020" name="Cell">
        <title>Large-Scale Comparative Analyses of Tick Genomes Elucidate Their Genetic Diversity and Vector Capacities.</title>
        <authorList>
            <consortium name="Tick Genome and Microbiome Consortium (TIGMIC)"/>
            <person name="Jia N."/>
            <person name="Wang J."/>
            <person name="Shi W."/>
            <person name="Du L."/>
            <person name="Sun Y."/>
            <person name="Zhan W."/>
            <person name="Jiang J.F."/>
            <person name="Wang Q."/>
            <person name="Zhang B."/>
            <person name="Ji P."/>
            <person name="Bell-Sakyi L."/>
            <person name="Cui X.M."/>
            <person name="Yuan T.T."/>
            <person name="Jiang B.G."/>
            <person name="Yang W.F."/>
            <person name="Lam T.T."/>
            <person name="Chang Q.C."/>
            <person name="Ding S.J."/>
            <person name="Wang X.J."/>
            <person name="Zhu J.G."/>
            <person name="Ruan X.D."/>
            <person name="Zhao L."/>
            <person name="Wei J.T."/>
            <person name="Ye R.Z."/>
            <person name="Que T.C."/>
            <person name="Du C.H."/>
            <person name="Zhou Y.H."/>
            <person name="Cheng J.X."/>
            <person name="Dai P.F."/>
            <person name="Guo W.B."/>
            <person name="Han X.H."/>
            <person name="Huang E.J."/>
            <person name="Li L.F."/>
            <person name="Wei W."/>
            <person name="Gao Y.C."/>
            <person name="Liu J.Z."/>
            <person name="Shao H.Z."/>
            <person name="Wang X."/>
            <person name="Wang C.C."/>
            <person name="Yang T.C."/>
            <person name="Huo Q.B."/>
            <person name="Li W."/>
            <person name="Chen H.Y."/>
            <person name="Chen S.E."/>
            <person name="Zhou L.G."/>
            <person name="Ni X.B."/>
            <person name="Tian J.H."/>
            <person name="Sheng Y."/>
            <person name="Liu T."/>
            <person name="Pan Y.S."/>
            <person name="Xia L.Y."/>
            <person name="Li J."/>
            <person name="Zhao F."/>
            <person name="Cao W.C."/>
        </authorList>
    </citation>
    <scope>NUCLEOTIDE SEQUENCE</scope>
    <source>
        <strain evidence="5">Rmic-2018</strain>
    </source>
</reference>
<feature type="region of interest" description="Disordered" evidence="4">
    <location>
        <begin position="1"/>
        <end position="50"/>
    </location>
</feature>
<dbReference type="GO" id="GO:0005737">
    <property type="term" value="C:cytoplasm"/>
    <property type="evidence" value="ECO:0007669"/>
    <property type="project" value="UniProtKB-SubCell"/>
</dbReference>
<sequence length="134" mass="14431">MSSSNTQRAGKSSRDRGNKSPSAATTQSPKAVTATDGHAKPPDGFIPKVQPTPEQIRLAQIINDPTKQDDPDIKNKVQQVMEVTGQSSDAVVIALHDCDNDPTRAITMLIEGNKQEVLDDRVLVKAVSFDVPRG</sequence>
<evidence type="ECO:0000256" key="4">
    <source>
        <dbReference type="SAM" id="MobiDB-lite"/>
    </source>
</evidence>
<dbReference type="AlphaFoldDB" id="A0A9J6EZ99"/>
<protein>
    <submittedName>
        <fullName evidence="5">Uncharacterized protein</fullName>
    </submittedName>
</protein>
<dbReference type="GO" id="GO:0005634">
    <property type="term" value="C:nucleus"/>
    <property type="evidence" value="ECO:0007669"/>
    <property type="project" value="TreeGrafter"/>
</dbReference>
<evidence type="ECO:0000313" key="5">
    <source>
        <dbReference type="EMBL" id="KAH8039770.1"/>
    </source>
</evidence>
<gene>
    <name evidence="5" type="ORF">HPB51_008702</name>
</gene>
<organism evidence="5 6">
    <name type="scientific">Rhipicephalus microplus</name>
    <name type="common">Cattle tick</name>
    <name type="synonym">Boophilus microplus</name>
    <dbReference type="NCBI Taxonomy" id="6941"/>
    <lineage>
        <taxon>Eukaryota</taxon>
        <taxon>Metazoa</taxon>
        <taxon>Ecdysozoa</taxon>
        <taxon>Arthropoda</taxon>
        <taxon>Chelicerata</taxon>
        <taxon>Arachnida</taxon>
        <taxon>Acari</taxon>
        <taxon>Parasitiformes</taxon>
        <taxon>Ixodida</taxon>
        <taxon>Ixodoidea</taxon>
        <taxon>Ixodidae</taxon>
        <taxon>Rhipicephalinae</taxon>
        <taxon>Rhipicephalus</taxon>
        <taxon>Boophilus</taxon>
    </lineage>
</organism>
<dbReference type="PANTHER" id="PTHR16308:SF13">
    <property type="entry name" value="PROTEIN LINGERER"/>
    <property type="match status" value="1"/>
</dbReference>
<evidence type="ECO:0000256" key="2">
    <source>
        <dbReference type="ARBA" id="ARBA00022490"/>
    </source>
</evidence>
<comment type="subcellular location">
    <subcellularLocation>
        <location evidence="1">Cytoplasm</location>
    </subcellularLocation>
</comment>
<dbReference type="Gene3D" id="1.10.8.10">
    <property type="entry name" value="DNA helicase RuvA subunit, C-terminal domain"/>
    <property type="match status" value="1"/>
</dbReference>
<comment type="caution">
    <text evidence="5">The sequence shown here is derived from an EMBL/GenBank/DDBJ whole genome shotgun (WGS) entry which is preliminary data.</text>
</comment>
<accession>A0A9J6EZ99</accession>
<dbReference type="EMBL" id="JABSTU010000001">
    <property type="protein sequence ID" value="KAH8039770.1"/>
    <property type="molecule type" value="Genomic_DNA"/>
</dbReference>
<evidence type="ECO:0000256" key="3">
    <source>
        <dbReference type="ARBA" id="ARBA00022553"/>
    </source>
</evidence>
<evidence type="ECO:0000256" key="1">
    <source>
        <dbReference type="ARBA" id="ARBA00004496"/>
    </source>
</evidence>
<keyword evidence="3" id="KW-0597">Phosphoprotein</keyword>
<dbReference type="SUPFAM" id="SSF46934">
    <property type="entry name" value="UBA-like"/>
    <property type="match status" value="1"/>
</dbReference>
<name>A0A9J6EZ99_RHIMP</name>
<dbReference type="InterPro" id="IPR051833">
    <property type="entry name" value="TC-DDR_regulator"/>
</dbReference>
<dbReference type="CDD" id="cd14277">
    <property type="entry name" value="UBA_UBP2_like"/>
    <property type="match status" value="1"/>
</dbReference>
<reference evidence="5" key="2">
    <citation type="submission" date="2021-09" db="EMBL/GenBank/DDBJ databases">
        <authorList>
            <person name="Jia N."/>
            <person name="Wang J."/>
            <person name="Shi W."/>
            <person name="Du L."/>
            <person name="Sun Y."/>
            <person name="Zhan W."/>
            <person name="Jiang J."/>
            <person name="Wang Q."/>
            <person name="Zhang B."/>
            <person name="Ji P."/>
            <person name="Sakyi L.B."/>
            <person name="Cui X."/>
            <person name="Yuan T."/>
            <person name="Jiang B."/>
            <person name="Yang W."/>
            <person name="Lam T.T.-Y."/>
            <person name="Chang Q."/>
            <person name="Ding S."/>
            <person name="Wang X."/>
            <person name="Zhu J."/>
            <person name="Ruan X."/>
            <person name="Zhao L."/>
            <person name="Wei J."/>
            <person name="Que T."/>
            <person name="Du C."/>
            <person name="Cheng J."/>
            <person name="Dai P."/>
            <person name="Han X."/>
            <person name="Huang E."/>
            <person name="Gao Y."/>
            <person name="Liu J."/>
            <person name="Shao H."/>
            <person name="Ye R."/>
            <person name="Li L."/>
            <person name="Wei W."/>
            <person name="Wang X."/>
            <person name="Wang C."/>
            <person name="Huo Q."/>
            <person name="Li W."/>
            <person name="Guo W."/>
            <person name="Chen H."/>
            <person name="Chen S."/>
            <person name="Zhou L."/>
            <person name="Zhou L."/>
            <person name="Ni X."/>
            <person name="Tian J."/>
            <person name="Zhou Y."/>
            <person name="Sheng Y."/>
            <person name="Liu T."/>
            <person name="Pan Y."/>
            <person name="Xia L."/>
            <person name="Li J."/>
            <person name="Zhao F."/>
            <person name="Cao W."/>
        </authorList>
    </citation>
    <scope>NUCLEOTIDE SEQUENCE</scope>
    <source>
        <strain evidence="5">Rmic-2018</strain>
        <tissue evidence="5">Larvae</tissue>
    </source>
</reference>